<dbReference type="Gramene" id="evm.model.06.419">
    <property type="protein sequence ID" value="cds.evm.model.06.419"/>
    <property type="gene ID" value="evm.TU.06.419"/>
</dbReference>
<dbReference type="EMBL" id="UZAU01000564">
    <property type="status" value="NOT_ANNOTATED_CDS"/>
    <property type="molecule type" value="Genomic_DNA"/>
</dbReference>
<dbReference type="AlphaFoldDB" id="A0A803PYB4"/>
<dbReference type="PANTHER" id="PTHR46890">
    <property type="entry name" value="NON-LTR RETROLELEMENT REVERSE TRANSCRIPTASE-LIKE PROTEIN-RELATED"/>
    <property type="match status" value="1"/>
</dbReference>
<name>A0A803PYB4_CANSA</name>
<reference evidence="3" key="2">
    <citation type="submission" date="2021-03" db="UniProtKB">
        <authorList>
            <consortium name="EnsemblPlants"/>
        </authorList>
    </citation>
    <scope>IDENTIFICATION</scope>
</reference>
<organism evidence="3 4">
    <name type="scientific">Cannabis sativa</name>
    <name type="common">Hemp</name>
    <name type="synonym">Marijuana</name>
    <dbReference type="NCBI Taxonomy" id="3483"/>
    <lineage>
        <taxon>Eukaryota</taxon>
        <taxon>Viridiplantae</taxon>
        <taxon>Streptophyta</taxon>
        <taxon>Embryophyta</taxon>
        <taxon>Tracheophyta</taxon>
        <taxon>Spermatophyta</taxon>
        <taxon>Magnoliopsida</taxon>
        <taxon>eudicotyledons</taxon>
        <taxon>Gunneridae</taxon>
        <taxon>Pentapetalae</taxon>
        <taxon>rosids</taxon>
        <taxon>fabids</taxon>
        <taxon>Rosales</taxon>
        <taxon>Cannabaceae</taxon>
        <taxon>Cannabis</taxon>
    </lineage>
</organism>
<dbReference type="Pfam" id="PF00078">
    <property type="entry name" value="RVT_1"/>
    <property type="match status" value="1"/>
</dbReference>
<dbReference type="InterPro" id="IPR036691">
    <property type="entry name" value="Endo/exonu/phosph_ase_sf"/>
</dbReference>
<accession>A0A803PYB4</accession>
<dbReference type="Proteomes" id="UP000596661">
    <property type="component" value="Chromosome 6"/>
</dbReference>
<feature type="region of interest" description="Disordered" evidence="1">
    <location>
        <begin position="1"/>
        <end position="36"/>
    </location>
</feature>
<dbReference type="PANTHER" id="PTHR46890:SF48">
    <property type="entry name" value="RNA-DIRECTED DNA POLYMERASE"/>
    <property type="match status" value="1"/>
</dbReference>
<dbReference type="Gene3D" id="3.60.10.10">
    <property type="entry name" value="Endonuclease/exonuclease/phosphatase"/>
    <property type="match status" value="1"/>
</dbReference>
<keyword evidence="4" id="KW-1185">Reference proteome</keyword>
<feature type="domain" description="Reverse transcriptase" evidence="2">
    <location>
        <begin position="387"/>
        <end position="533"/>
    </location>
</feature>
<proteinExistence type="predicted"/>
<evidence type="ECO:0000313" key="3">
    <source>
        <dbReference type="EnsemblPlants" id="cds.evm.model.06.419"/>
    </source>
</evidence>
<sequence>MAEKKRNVSKPAKPAIVDVHEDQEPSSQDGVEEQNQAENWADEMEQVDYQLNAKDMWSNLKINQVRTPSTRLEFTEPLRVGDHVITKLDMEEIEVEAAYWKNAIVCIVLGANPPFRVFEVYGSNSMTKRISLWDKLSALGHLKDPWIVFGDFNAMFSYGDRSGGRQTSSKGLKGIVQKLLRTKHVLKRFHRDNQGDIIGTYKAAKEEFNTAKGNVAANPSNQSLQVVEKSTQQVYISAKKDYTSYMQQHAKLNWMKFGDENSSFFHASLKKRRQENRILSYCSNEEVIEDYPKQVRLIRPFTKAEVKKAMFDIHSSKSPGPDGYGSGFFKGLWNEIGEDVTQGVLEFFQDGVMPTMLNETIISLVPKTDSPIDANDYRPIALINWVLVCLKGTSYNLMMNGRLQGSFKGEKGRRQGDPISPLIFVLVMDYLTRILNFHPGKVSFGFHPFCKQLKLVNLCFADDLVIFCKGNEKSLRFIHEAFSLFCDTTGLKANMNKSTIYFGGVNEATKRAILNLVNMEEGSFRLKYLGVKLCPTKWKTLDCGCILDNVSSWYFKKILRLRDIINRDALLGVAEGLQALEGLVFEDDEELAGKGDKRCHDCYSVFLMAE</sequence>
<evidence type="ECO:0000256" key="1">
    <source>
        <dbReference type="SAM" id="MobiDB-lite"/>
    </source>
</evidence>
<dbReference type="InterPro" id="IPR043502">
    <property type="entry name" value="DNA/RNA_pol_sf"/>
</dbReference>
<feature type="compositionally biased region" description="Polar residues" evidence="1">
    <location>
        <begin position="25"/>
        <end position="36"/>
    </location>
</feature>
<dbReference type="SUPFAM" id="SSF56672">
    <property type="entry name" value="DNA/RNA polymerases"/>
    <property type="match status" value="1"/>
</dbReference>
<dbReference type="SUPFAM" id="SSF56219">
    <property type="entry name" value="DNase I-like"/>
    <property type="match status" value="1"/>
</dbReference>
<evidence type="ECO:0000259" key="2">
    <source>
        <dbReference type="Pfam" id="PF00078"/>
    </source>
</evidence>
<reference evidence="3" key="1">
    <citation type="submission" date="2018-11" db="EMBL/GenBank/DDBJ databases">
        <authorList>
            <person name="Grassa J C."/>
        </authorList>
    </citation>
    <scope>NUCLEOTIDE SEQUENCE [LARGE SCALE GENOMIC DNA]</scope>
</reference>
<protein>
    <recommendedName>
        <fullName evidence="2">Reverse transcriptase domain-containing protein</fullName>
    </recommendedName>
</protein>
<dbReference type="InterPro" id="IPR052343">
    <property type="entry name" value="Retrotransposon-Effector_Assoc"/>
</dbReference>
<dbReference type="EnsemblPlants" id="evm.model.06.419">
    <property type="protein sequence ID" value="cds.evm.model.06.419"/>
    <property type="gene ID" value="evm.TU.06.419"/>
</dbReference>
<evidence type="ECO:0000313" key="4">
    <source>
        <dbReference type="Proteomes" id="UP000596661"/>
    </source>
</evidence>
<dbReference type="InterPro" id="IPR000477">
    <property type="entry name" value="RT_dom"/>
</dbReference>